<dbReference type="SUPFAM" id="SSF51735">
    <property type="entry name" value="NAD(P)-binding Rossmann-fold domains"/>
    <property type="match status" value="1"/>
</dbReference>
<reference evidence="3 4" key="1">
    <citation type="journal article" date="2012" name="J. Bacteriol.">
        <title>Draft genome sequence of the nitrophenol-degrading actinomycete Rhodococcus imtechensis RKJ300.</title>
        <authorList>
            <person name="Vikram S."/>
            <person name="Kumar S."/>
            <person name="Subramanian S."/>
            <person name="Raghava G.P."/>
        </authorList>
    </citation>
    <scope>NUCLEOTIDE SEQUENCE [LARGE SCALE GENOMIC DNA]</scope>
    <source>
        <strain evidence="3 4">RKJ300</strain>
    </source>
</reference>
<dbReference type="PRINTS" id="PR00081">
    <property type="entry name" value="GDHRDH"/>
</dbReference>
<sequence>MVGLVNCAGTVMNEATADIALADFTRLHAVHIHGTLVWSQALVRSLDGRPGAIVNVGSIAGQFGHPRRIAYSSAKAAVHSMTKTMAVEWAAQGARVNAVAPG</sequence>
<dbReference type="PATRIC" id="fig|1165867.3.peg.637"/>
<dbReference type="InterPro" id="IPR002347">
    <property type="entry name" value="SDR_fam"/>
</dbReference>
<dbReference type="AlphaFoldDB" id="I0WYF7"/>
<dbReference type="Proteomes" id="UP000006447">
    <property type="component" value="Unassembled WGS sequence"/>
</dbReference>
<dbReference type="PANTHER" id="PTHR42760:SF133">
    <property type="entry name" value="3-OXOACYL-[ACYL-CARRIER-PROTEIN] REDUCTASE"/>
    <property type="match status" value="1"/>
</dbReference>
<dbReference type="Gene3D" id="3.40.50.720">
    <property type="entry name" value="NAD(P)-binding Rossmann-like Domain"/>
    <property type="match status" value="1"/>
</dbReference>
<protein>
    <submittedName>
        <fullName evidence="3">Short-chain dehydrogenase/reductase SDR</fullName>
    </submittedName>
</protein>
<keyword evidence="2" id="KW-0560">Oxidoreductase</keyword>
<evidence type="ECO:0000256" key="2">
    <source>
        <dbReference type="ARBA" id="ARBA00023002"/>
    </source>
</evidence>
<evidence type="ECO:0000313" key="3">
    <source>
        <dbReference type="EMBL" id="EID81423.1"/>
    </source>
</evidence>
<dbReference type="GO" id="GO:0016616">
    <property type="term" value="F:oxidoreductase activity, acting on the CH-OH group of donors, NAD or NADP as acceptor"/>
    <property type="evidence" value="ECO:0007669"/>
    <property type="project" value="TreeGrafter"/>
</dbReference>
<dbReference type="CDD" id="cd05233">
    <property type="entry name" value="SDR_c"/>
    <property type="match status" value="1"/>
</dbReference>
<dbReference type="PRINTS" id="PR00080">
    <property type="entry name" value="SDRFAMILY"/>
</dbReference>
<gene>
    <name evidence="3" type="ORF">W59_03151</name>
</gene>
<dbReference type="PANTHER" id="PTHR42760">
    <property type="entry name" value="SHORT-CHAIN DEHYDROGENASES/REDUCTASES FAMILY MEMBER"/>
    <property type="match status" value="1"/>
</dbReference>
<evidence type="ECO:0000256" key="1">
    <source>
        <dbReference type="ARBA" id="ARBA00006484"/>
    </source>
</evidence>
<accession>I0WYF7</accession>
<dbReference type="InterPro" id="IPR020904">
    <property type="entry name" value="Sc_DH/Rdtase_CS"/>
</dbReference>
<proteinExistence type="inferred from homology"/>
<dbReference type="InterPro" id="IPR036291">
    <property type="entry name" value="NAD(P)-bd_dom_sf"/>
</dbReference>
<organism evidence="3 4">
    <name type="scientific">Rhodococcus opacus RKJ300 = JCM 13270</name>
    <dbReference type="NCBI Taxonomy" id="1165867"/>
    <lineage>
        <taxon>Bacteria</taxon>
        <taxon>Bacillati</taxon>
        <taxon>Actinomycetota</taxon>
        <taxon>Actinomycetes</taxon>
        <taxon>Mycobacteriales</taxon>
        <taxon>Nocardiaceae</taxon>
        <taxon>Rhodococcus</taxon>
    </lineage>
</organism>
<comment type="caution">
    <text evidence="3">The sequence shown here is derived from an EMBL/GenBank/DDBJ whole genome shotgun (WGS) entry which is preliminary data.</text>
</comment>
<dbReference type="RefSeq" id="WP_007295965.1">
    <property type="nucleotide sequence ID" value="NZ_AJJH01000016.1"/>
</dbReference>
<comment type="similarity">
    <text evidence="1">Belongs to the short-chain dehydrogenases/reductases (SDR) family.</text>
</comment>
<dbReference type="Pfam" id="PF00106">
    <property type="entry name" value="adh_short"/>
    <property type="match status" value="1"/>
</dbReference>
<name>I0WYF7_RHOOP</name>
<dbReference type="PROSITE" id="PS00061">
    <property type="entry name" value="ADH_SHORT"/>
    <property type="match status" value="1"/>
</dbReference>
<evidence type="ECO:0000313" key="4">
    <source>
        <dbReference type="Proteomes" id="UP000006447"/>
    </source>
</evidence>
<dbReference type="EMBL" id="AJJH01000016">
    <property type="protein sequence ID" value="EID81423.1"/>
    <property type="molecule type" value="Genomic_DNA"/>
</dbReference>